<accession>A0A2G8K4J3</accession>
<organism evidence="2 3">
    <name type="scientific">Stichopus japonicus</name>
    <name type="common">Sea cucumber</name>
    <dbReference type="NCBI Taxonomy" id="307972"/>
    <lineage>
        <taxon>Eukaryota</taxon>
        <taxon>Metazoa</taxon>
        <taxon>Echinodermata</taxon>
        <taxon>Eleutherozoa</taxon>
        <taxon>Echinozoa</taxon>
        <taxon>Holothuroidea</taxon>
        <taxon>Aspidochirotacea</taxon>
        <taxon>Aspidochirotida</taxon>
        <taxon>Stichopodidae</taxon>
        <taxon>Apostichopus</taxon>
    </lineage>
</organism>
<keyword evidence="1" id="KW-0812">Transmembrane</keyword>
<evidence type="ECO:0000313" key="3">
    <source>
        <dbReference type="Proteomes" id="UP000230750"/>
    </source>
</evidence>
<evidence type="ECO:0000313" key="2">
    <source>
        <dbReference type="EMBL" id="PIK42918.1"/>
    </source>
</evidence>
<dbReference type="AlphaFoldDB" id="A0A2G8K4J3"/>
<sequence length="217" mass="24536">MSITTIYHLNSLSSNHKTNARKRTVTEYLLLFISVPVPPSPPYPVIEGCNGTHTGCVLYFDDNHGIVECSIHRIYPKVDLAINLTSEAHSDIITFYDKEGKITEHGETFTVTLKYNVSVESTSTDQLTLQCMIHDPPYEQLDLTTSFEIHLSRAVKRNEVDDVKKEDNRRKLALLCLLLMLPIAVVIGCVVKRKRVCNRTSPRDTQTGEEVSQYALK</sequence>
<keyword evidence="1" id="KW-0472">Membrane</keyword>
<name>A0A2G8K4J3_STIJA</name>
<dbReference type="EMBL" id="MRZV01000892">
    <property type="protein sequence ID" value="PIK42918.1"/>
    <property type="molecule type" value="Genomic_DNA"/>
</dbReference>
<keyword evidence="3" id="KW-1185">Reference proteome</keyword>
<feature type="transmembrane region" description="Helical" evidence="1">
    <location>
        <begin position="172"/>
        <end position="191"/>
    </location>
</feature>
<comment type="caution">
    <text evidence="2">The sequence shown here is derived from an EMBL/GenBank/DDBJ whole genome shotgun (WGS) entry which is preliminary data.</text>
</comment>
<protein>
    <submittedName>
        <fullName evidence="2">Uncharacterized protein</fullName>
    </submittedName>
</protein>
<keyword evidence="1" id="KW-1133">Transmembrane helix</keyword>
<gene>
    <name evidence="2" type="ORF">BSL78_20221</name>
</gene>
<proteinExistence type="predicted"/>
<dbReference type="Proteomes" id="UP000230750">
    <property type="component" value="Unassembled WGS sequence"/>
</dbReference>
<evidence type="ECO:0000256" key="1">
    <source>
        <dbReference type="SAM" id="Phobius"/>
    </source>
</evidence>
<reference evidence="2 3" key="1">
    <citation type="journal article" date="2017" name="PLoS Biol.">
        <title>The sea cucumber genome provides insights into morphological evolution and visceral regeneration.</title>
        <authorList>
            <person name="Zhang X."/>
            <person name="Sun L."/>
            <person name="Yuan J."/>
            <person name="Sun Y."/>
            <person name="Gao Y."/>
            <person name="Zhang L."/>
            <person name="Li S."/>
            <person name="Dai H."/>
            <person name="Hamel J.F."/>
            <person name="Liu C."/>
            <person name="Yu Y."/>
            <person name="Liu S."/>
            <person name="Lin W."/>
            <person name="Guo K."/>
            <person name="Jin S."/>
            <person name="Xu P."/>
            <person name="Storey K.B."/>
            <person name="Huan P."/>
            <person name="Zhang T."/>
            <person name="Zhou Y."/>
            <person name="Zhang J."/>
            <person name="Lin C."/>
            <person name="Li X."/>
            <person name="Xing L."/>
            <person name="Huo D."/>
            <person name="Sun M."/>
            <person name="Wang L."/>
            <person name="Mercier A."/>
            <person name="Li F."/>
            <person name="Yang H."/>
            <person name="Xiang J."/>
        </authorList>
    </citation>
    <scope>NUCLEOTIDE SEQUENCE [LARGE SCALE GENOMIC DNA]</scope>
    <source>
        <strain evidence="2">Shaxun</strain>
        <tissue evidence="2">Muscle</tissue>
    </source>
</reference>